<feature type="region of interest" description="Disordered" evidence="7">
    <location>
        <begin position="1"/>
        <end position="51"/>
    </location>
</feature>
<feature type="region of interest" description="Disordered" evidence="7">
    <location>
        <begin position="498"/>
        <end position="545"/>
    </location>
</feature>
<feature type="compositionally biased region" description="Low complexity" evidence="7">
    <location>
        <begin position="741"/>
        <end position="763"/>
    </location>
</feature>
<dbReference type="eggNOG" id="KOG2294">
    <property type="taxonomic scope" value="Eukaryota"/>
</dbReference>
<comment type="subcellular location">
    <subcellularLocation>
        <location evidence="1 6">Nucleus</location>
    </subcellularLocation>
</comment>
<dbReference type="GO" id="GO:0000978">
    <property type="term" value="F:RNA polymerase II cis-regulatory region sequence-specific DNA binding"/>
    <property type="evidence" value="ECO:0007669"/>
    <property type="project" value="TreeGrafter"/>
</dbReference>
<gene>
    <name evidence="9" type="ORF">CAOG_007434</name>
</gene>
<reference evidence="10" key="1">
    <citation type="submission" date="2011-02" db="EMBL/GenBank/DDBJ databases">
        <title>The Genome Sequence of Capsaspora owczarzaki ATCC 30864.</title>
        <authorList>
            <person name="Russ C."/>
            <person name="Cuomo C."/>
            <person name="Burger G."/>
            <person name="Gray M.W."/>
            <person name="Holland P.W.H."/>
            <person name="King N."/>
            <person name="Lang F.B.F."/>
            <person name="Roger A.J."/>
            <person name="Ruiz-Trillo I."/>
            <person name="Young S.K."/>
            <person name="Zeng Q."/>
            <person name="Gargeya S."/>
            <person name="Alvarado L."/>
            <person name="Berlin A."/>
            <person name="Chapman S.B."/>
            <person name="Chen Z."/>
            <person name="Freedman E."/>
            <person name="Gellesch M."/>
            <person name="Goldberg J."/>
            <person name="Griggs A."/>
            <person name="Gujja S."/>
            <person name="Heilman E."/>
            <person name="Heiman D."/>
            <person name="Howarth C."/>
            <person name="Mehta T."/>
            <person name="Neiman D."/>
            <person name="Pearson M."/>
            <person name="Roberts A."/>
            <person name="Saif S."/>
            <person name="Shea T."/>
            <person name="Shenoy N."/>
            <person name="Sisk P."/>
            <person name="Stolte C."/>
            <person name="Sykes S."/>
            <person name="White J."/>
            <person name="Yandava C."/>
            <person name="Haas B."/>
            <person name="Nusbaum C."/>
            <person name="Birren B."/>
        </authorList>
    </citation>
    <scope>NUCLEOTIDE SEQUENCE</scope>
    <source>
        <strain evidence="10">ATCC 30864</strain>
    </source>
</reference>
<keyword evidence="3 6" id="KW-0238">DNA-binding</keyword>
<feature type="DNA-binding region" description="Fork-head" evidence="6">
    <location>
        <begin position="355"/>
        <end position="443"/>
    </location>
</feature>
<feature type="region of interest" description="Disordered" evidence="7">
    <location>
        <begin position="118"/>
        <end position="146"/>
    </location>
</feature>
<evidence type="ECO:0000256" key="2">
    <source>
        <dbReference type="ARBA" id="ARBA00023015"/>
    </source>
</evidence>
<evidence type="ECO:0000256" key="3">
    <source>
        <dbReference type="ARBA" id="ARBA00023125"/>
    </source>
</evidence>
<feature type="compositionally biased region" description="Low complexity" evidence="7">
    <location>
        <begin position="650"/>
        <end position="671"/>
    </location>
</feature>
<dbReference type="InParanoid" id="A0A0D2URN9"/>
<evidence type="ECO:0000256" key="1">
    <source>
        <dbReference type="ARBA" id="ARBA00004123"/>
    </source>
</evidence>
<evidence type="ECO:0000256" key="7">
    <source>
        <dbReference type="SAM" id="MobiDB-lite"/>
    </source>
</evidence>
<sequence length="860" mass="90063">MSTSSAFSVGTDLPSLAAAPSRRGRTASTSSAIVASSSSSSSSSPKRPARASKTAAAAAVAAVVSGGLPRIVVSTEDASMMLPATPANSDSVFMGAANSAMVESTSAFLNALPGTNNAPQIAMKPRKRAGRKPSASTIPEGDEQQPETLAPFTLPLHMQLQNSSLLSMFPFAQQQQQQQQPPLLFDAQFQQPQQQSAQPLLSQQYSLLAPHYQMMLMSSAAITGNNSLLTHNPALYAPFGGSSSLPFAQSSTSIPMDDTTAGMGGMAPSCSSSAAASPAASDASVAAPIAPTSSSSSITTTTTSAAAAPATRSNNAHLLGAQYAPDGRRYNYFLSRGRKRVALEDGVDYRNCEIKPPMSYAALIEEALNSTPTRSLTLSMVYDYIKDAYLYYRNNSGSWQNSIRHNLSLHRRFERVSRDKPGKGDFWTVNDNCGATHHKRRRRNKKSIAAALAAAAAAATAAAVAAAAAEGSNDPALHAAAEAAALLASQTAQAAALVTGDTQRKRSRQMSTDDTPQQHSHADDSDESDEDEDEEADEDEDDEPAMDALSTTAATVGDDTLSVADTFTTETASVAGMDQAQTSKRRRSSIKVKMPSQQQQQLWSEQFLALPVSHMPSSASALDMTGAPFASNGVMYPSPAAAFASGAAAAPMPAPASSSSTLLPAGSTSPSGYHHRRTGSDSSAITSISSVSSMGQTAEEQYYAQQQQLALTRMNVAMSVQPQPWAMQDASASDAGKPFEQSQAAPQQQQQGRTAQQQPRHQQLFARTGAAPIMPMSMSPFGSQPLSALSASGLFLPLSATAPLSSTSLGDWDALTAEKLLDSISNSVSQPVNGDLWFSNTSAEDLMAGPGLDMDLFALQ</sequence>
<protein>
    <recommendedName>
        <fullName evidence="8">Fork-head domain-containing protein</fullName>
    </recommendedName>
</protein>
<dbReference type="InterPro" id="IPR036388">
    <property type="entry name" value="WH-like_DNA-bd_sf"/>
</dbReference>
<dbReference type="PROSITE" id="PS00658">
    <property type="entry name" value="FORK_HEAD_2"/>
    <property type="match status" value="1"/>
</dbReference>
<feature type="domain" description="Fork-head" evidence="8">
    <location>
        <begin position="355"/>
        <end position="443"/>
    </location>
</feature>
<dbReference type="SUPFAM" id="SSF46785">
    <property type="entry name" value="Winged helix' DNA-binding domain"/>
    <property type="match status" value="1"/>
</dbReference>
<dbReference type="PROSITE" id="PS50039">
    <property type="entry name" value="FORK_HEAD_3"/>
    <property type="match status" value="1"/>
</dbReference>
<dbReference type="SMART" id="SM00339">
    <property type="entry name" value="FH"/>
    <property type="match status" value="1"/>
</dbReference>
<dbReference type="InterPro" id="IPR001766">
    <property type="entry name" value="Fork_head_dom"/>
</dbReference>
<name>A0A0D2URN9_CAPO3</name>
<dbReference type="OrthoDB" id="5954824at2759"/>
<dbReference type="STRING" id="595528.A0A0D2URN9"/>
<dbReference type="InterPro" id="IPR030456">
    <property type="entry name" value="TF_fork_head_CS_2"/>
</dbReference>
<dbReference type="Proteomes" id="UP000008743">
    <property type="component" value="Unassembled WGS sequence"/>
</dbReference>
<feature type="compositionally biased region" description="Polar residues" evidence="7">
    <location>
        <begin position="509"/>
        <end position="519"/>
    </location>
</feature>
<dbReference type="GO" id="GO:0005634">
    <property type="term" value="C:nucleus"/>
    <property type="evidence" value="ECO:0007669"/>
    <property type="project" value="UniProtKB-SubCell"/>
</dbReference>
<dbReference type="InterPro" id="IPR036390">
    <property type="entry name" value="WH_DNA-bd_sf"/>
</dbReference>
<dbReference type="PANTHER" id="PTHR45881:SF1">
    <property type="entry name" value="FORK HEAD PROTEIN HOMOLOG 2"/>
    <property type="match status" value="1"/>
</dbReference>
<feature type="region of interest" description="Disordered" evidence="7">
    <location>
        <begin position="725"/>
        <end position="763"/>
    </location>
</feature>
<evidence type="ECO:0000256" key="6">
    <source>
        <dbReference type="PROSITE-ProRule" id="PRU00089"/>
    </source>
</evidence>
<feature type="region of interest" description="Disordered" evidence="7">
    <location>
        <begin position="650"/>
        <end position="683"/>
    </location>
</feature>
<dbReference type="PRINTS" id="PR00053">
    <property type="entry name" value="FORKHEAD"/>
</dbReference>
<evidence type="ECO:0000256" key="4">
    <source>
        <dbReference type="ARBA" id="ARBA00023163"/>
    </source>
</evidence>
<dbReference type="RefSeq" id="XP_004343293.2">
    <property type="nucleotide sequence ID" value="XM_004343243.2"/>
</dbReference>
<feature type="compositionally biased region" description="Acidic residues" evidence="7">
    <location>
        <begin position="524"/>
        <end position="545"/>
    </location>
</feature>
<dbReference type="AlphaFoldDB" id="A0A0D2URN9"/>
<evidence type="ECO:0000313" key="10">
    <source>
        <dbReference type="Proteomes" id="UP000008743"/>
    </source>
</evidence>
<feature type="compositionally biased region" description="Low complexity" evidence="7">
    <location>
        <begin position="17"/>
        <end position="51"/>
    </location>
</feature>
<dbReference type="GO" id="GO:0000981">
    <property type="term" value="F:DNA-binding transcription factor activity, RNA polymerase II-specific"/>
    <property type="evidence" value="ECO:0007669"/>
    <property type="project" value="TreeGrafter"/>
</dbReference>
<keyword evidence="5 6" id="KW-0539">Nucleus</keyword>
<evidence type="ECO:0000259" key="8">
    <source>
        <dbReference type="PROSITE" id="PS50039"/>
    </source>
</evidence>
<dbReference type="EMBL" id="KE346374">
    <property type="protein sequence ID" value="KJE97606.1"/>
    <property type="molecule type" value="Genomic_DNA"/>
</dbReference>
<keyword evidence="10" id="KW-1185">Reference proteome</keyword>
<dbReference type="PANTHER" id="PTHR45881">
    <property type="entry name" value="CHECKPOINT SUPPRESSOR 1-LIKE, ISOFORM A-RELATED"/>
    <property type="match status" value="1"/>
</dbReference>
<organism evidence="9 10">
    <name type="scientific">Capsaspora owczarzaki (strain ATCC 30864)</name>
    <dbReference type="NCBI Taxonomy" id="595528"/>
    <lineage>
        <taxon>Eukaryota</taxon>
        <taxon>Filasterea</taxon>
        <taxon>Capsaspora</taxon>
    </lineage>
</organism>
<evidence type="ECO:0000313" key="9">
    <source>
        <dbReference type="EMBL" id="KJE97606.1"/>
    </source>
</evidence>
<keyword evidence="4" id="KW-0804">Transcription</keyword>
<keyword evidence="2" id="KW-0805">Transcription regulation</keyword>
<dbReference type="CDD" id="cd00059">
    <property type="entry name" value="FH_FOX"/>
    <property type="match status" value="1"/>
</dbReference>
<accession>A0A0D2URN9</accession>
<dbReference type="Pfam" id="PF00250">
    <property type="entry name" value="Forkhead"/>
    <property type="match status" value="1"/>
</dbReference>
<evidence type="ECO:0000256" key="5">
    <source>
        <dbReference type="ARBA" id="ARBA00023242"/>
    </source>
</evidence>
<proteinExistence type="predicted"/>
<dbReference type="Gene3D" id="1.10.10.10">
    <property type="entry name" value="Winged helix-like DNA-binding domain superfamily/Winged helix DNA-binding domain"/>
    <property type="match status" value="1"/>
</dbReference>